<dbReference type="Pfam" id="PF22774">
    <property type="entry name" value="DNAJC11_beta-barrel"/>
    <property type="match status" value="2"/>
</dbReference>
<dbReference type="InterPro" id="IPR052243">
    <property type="entry name" value="Mito_inner_membrane_organizer"/>
</dbReference>
<dbReference type="InterPro" id="IPR036869">
    <property type="entry name" value="J_dom_sf"/>
</dbReference>
<gene>
    <name evidence="7" type="ORF">MJAP1_001883</name>
</gene>
<dbReference type="GO" id="GO:0005739">
    <property type="term" value="C:mitochondrion"/>
    <property type="evidence" value="ECO:0007669"/>
    <property type="project" value="GOC"/>
</dbReference>
<evidence type="ECO:0000256" key="5">
    <source>
        <dbReference type="SAM" id="Phobius"/>
    </source>
</evidence>
<evidence type="ECO:0000259" key="6">
    <source>
        <dbReference type="PROSITE" id="PS50076"/>
    </source>
</evidence>
<dbReference type="GO" id="GO:0016020">
    <property type="term" value="C:membrane"/>
    <property type="evidence" value="ECO:0007669"/>
    <property type="project" value="UniProtKB-SubCell"/>
</dbReference>
<evidence type="ECO:0000256" key="1">
    <source>
        <dbReference type="ARBA" id="ARBA00004370"/>
    </source>
</evidence>
<dbReference type="Pfam" id="PF00226">
    <property type="entry name" value="DnaJ"/>
    <property type="match status" value="1"/>
</dbReference>
<feature type="compositionally biased region" description="Basic and acidic residues" evidence="4">
    <location>
        <begin position="23"/>
        <end position="37"/>
    </location>
</feature>
<dbReference type="InterPro" id="IPR001623">
    <property type="entry name" value="DnaJ_domain"/>
</dbReference>
<sequence length="609" mass="67613">MSAAMDADASPYEEPLFGGTPFRDTHGEDQTTHDDDSRVFYSLLNVDKDATEEQIRDAYKTLAVAFHPDKHPDPKHKEMAENTFRDIQKAYEVLSDPERRAVYDHFGEEGLQSSWSVAVRGQSPAEMRAEFERQSRLRQAADAESLVKSRGEFSATINASSLFAPNPTVVNPLRPRRAPLTFSDRLERVDCTQLMGKHGFDMQTSSSTVVSVSGQMLSRGNMGGGNLIGTVKTQWSPHFFSEISATMLKPHVLTSKGQYTVDDNLFFTKSSLTGFSSYKTGAYTIGDWGMGKDGNPVVDDTGALIVGVTKQEPTGPGWTFQTTMSEVDLSFGYDWNMRVLGGVMVRSGIVLGTGNGFSVFTNGERRITENIRLMLGMECGLLTGVMFKVRVSRLGQRIVVPILLSPNFRTDLAGAATLLPAAAIALSHYFYFVPKKQRMIAERVAKLRKENMGVIEQRRASAEQTRELLRGQALKRAESEFSKSGVVIIQSYYGNKAKFPAPMDLAASVLTNKEDLMKIVSRDPEMPLDTLSENQPMWWDVRVALQMLVNQSQLVIPAGRSKSKLVGFFDPCIGEKKSLFIRYVFRGHLHEVVVADLDAVALPMRSQQL</sequence>
<dbReference type="InterPro" id="IPR018253">
    <property type="entry name" value="DnaJ_domain_CS"/>
</dbReference>
<dbReference type="Gene3D" id="1.10.287.110">
    <property type="entry name" value="DnaJ domain"/>
    <property type="match status" value="1"/>
</dbReference>
<dbReference type="PANTHER" id="PTHR44157:SF1">
    <property type="entry name" value="DNAJ HOMOLOG SUBFAMILY C MEMBER 11"/>
    <property type="match status" value="1"/>
</dbReference>
<name>A0AAF0F5N7_9BASI</name>
<keyword evidence="5" id="KW-1133">Transmembrane helix</keyword>
<dbReference type="PROSITE" id="PS00636">
    <property type="entry name" value="DNAJ_1"/>
    <property type="match status" value="1"/>
</dbReference>
<feature type="region of interest" description="Disordered" evidence="4">
    <location>
        <begin position="1"/>
        <end position="37"/>
    </location>
</feature>
<keyword evidence="8" id="KW-1185">Reference proteome</keyword>
<proteinExistence type="predicted"/>
<dbReference type="InterPro" id="IPR024586">
    <property type="entry name" value="DnaJ-like_C11_C"/>
</dbReference>
<comment type="subcellular location">
    <subcellularLocation>
        <location evidence="1">Membrane</location>
    </subcellularLocation>
</comment>
<reference evidence="7" key="1">
    <citation type="submission" date="2023-03" db="EMBL/GenBank/DDBJ databases">
        <title>Mating type loci evolution in Malassezia.</title>
        <authorList>
            <person name="Coelho M.A."/>
        </authorList>
    </citation>
    <scope>NUCLEOTIDE SEQUENCE</scope>
    <source>
        <strain evidence="7">CBS 9431</strain>
    </source>
</reference>
<dbReference type="Pfam" id="PF11875">
    <property type="entry name" value="DnaJ-like_C11_C"/>
    <property type="match status" value="1"/>
</dbReference>
<feature type="domain" description="J" evidence="6">
    <location>
        <begin position="39"/>
        <end position="107"/>
    </location>
</feature>
<keyword evidence="2 5" id="KW-0472">Membrane</keyword>
<dbReference type="SUPFAM" id="SSF46565">
    <property type="entry name" value="Chaperone J-domain"/>
    <property type="match status" value="1"/>
</dbReference>
<dbReference type="InterPro" id="IPR055225">
    <property type="entry name" value="DNAJC11-like_beta-barrel"/>
</dbReference>
<dbReference type="PRINTS" id="PR00625">
    <property type="entry name" value="JDOMAIN"/>
</dbReference>
<feature type="transmembrane region" description="Helical" evidence="5">
    <location>
        <begin position="412"/>
        <end position="433"/>
    </location>
</feature>
<evidence type="ECO:0000313" key="7">
    <source>
        <dbReference type="EMBL" id="WFD38917.1"/>
    </source>
</evidence>
<evidence type="ECO:0000256" key="3">
    <source>
        <dbReference type="ARBA" id="ARBA00023186"/>
    </source>
</evidence>
<evidence type="ECO:0000256" key="2">
    <source>
        <dbReference type="ARBA" id="ARBA00023136"/>
    </source>
</evidence>
<dbReference type="AlphaFoldDB" id="A0AAF0F5N7"/>
<evidence type="ECO:0000256" key="4">
    <source>
        <dbReference type="SAM" id="MobiDB-lite"/>
    </source>
</evidence>
<organism evidence="7 8">
    <name type="scientific">Malassezia japonica</name>
    <dbReference type="NCBI Taxonomy" id="223818"/>
    <lineage>
        <taxon>Eukaryota</taxon>
        <taxon>Fungi</taxon>
        <taxon>Dikarya</taxon>
        <taxon>Basidiomycota</taxon>
        <taxon>Ustilaginomycotina</taxon>
        <taxon>Malasseziomycetes</taxon>
        <taxon>Malasseziales</taxon>
        <taxon>Malasseziaceae</taxon>
        <taxon>Malassezia</taxon>
    </lineage>
</organism>
<dbReference type="Proteomes" id="UP001217754">
    <property type="component" value="Chromosome 3"/>
</dbReference>
<dbReference type="GeneID" id="85225532"/>
<dbReference type="GO" id="GO:0042407">
    <property type="term" value="P:cristae formation"/>
    <property type="evidence" value="ECO:0007669"/>
    <property type="project" value="TreeGrafter"/>
</dbReference>
<dbReference type="RefSeq" id="XP_060121814.1">
    <property type="nucleotide sequence ID" value="XM_060265831.1"/>
</dbReference>
<evidence type="ECO:0000313" key="8">
    <source>
        <dbReference type="Proteomes" id="UP001217754"/>
    </source>
</evidence>
<keyword evidence="5" id="KW-0812">Transmembrane</keyword>
<protein>
    <recommendedName>
        <fullName evidence="6">J domain-containing protein</fullName>
    </recommendedName>
</protein>
<keyword evidence="3" id="KW-0143">Chaperone</keyword>
<dbReference type="PROSITE" id="PS50076">
    <property type="entry name" value="DNAJ_2"/>
    <property type="match status" value="1"/>
</dbReference>
<dbReference type="PANTHER" id="PTHR44157">
    <property type="entry name" value="DNAJ HOMOLOG SUBFAMILY C MEMBER 11"/>
    <property type="match status" value="1"/>
</dbReference>
<dbReference type="CDD" id="cd06257">
    <property type="entry name" value="DnaJ"/>
    <property type="match status" value="1"/>
</dbReference>
<dbReference type="SMART" id="SM00271">
    <property type="entry name" value="DnaJ"/>
    <property type="match status" value="1"/>
</dbReference>
<dbReference type="EMBL" id="CP119960">
    <property type="protein sequence ID" value="WFD38917.1"/>
    <property type="molecule type" value="Genomic_DNA"/>
</dbReference>
<accession>A0AAF0F5N7</accession>